<feature type="region of interest" description="Disordered" evidence="1">
    <location>
        <begin position="37"/>
        <end position="67"/>
    </location>
</feature>
<dbReference type="Proteomes" id="UP000663868">
    <property type="component" value="Unassembled WGS sequence"/>
</dbReference>
<protein>
    <submittedName>
        <fullName evidence="2">Uncharacterized protein</fullName>
    </submittedName>
</protein>
<evidence type="ECO:0000256" key="1">
    <source>
        <dbReference type="SAM" id="MobiDB-lite"/>
    </source>
</evidence>
<feature type="non-terminal residue" evidence="2">
    <location>
        <position position="171"/>
    </location>
</feature>
<evidence type="ECO:0000313" key="3">
    <source>
        <dbReference type="Proteomes" id="UP000663868"/>
    </source>
</evidence>
<name>A0A820L692_9BILA</name>
<feature type="non-terminal residue" evidence="2">
    <location>
        <position position="1"/>
    </location>
</feature>
<dbReference type="AlphaFoldDB" id="A0A820L692"/>
<organism evidence="2 3">
    <name type="scientific">Adineta steineri</name>
    <dbReference type="NCBI Taxonomy" id="433720"/>
    <lineage>
        <taxon>Eukaryota</taxon>
        <taxon>Metazoa</taxon>
        <taxon>Spiralia</taxon>
        <taxon>Gnathifera</taxon>
        <taxon>Rotifera</taxon>
        <taxon>Eurotatoria</taxon>
        <taxon>Bdelloidea</taxon>
        <taxon>Adinetida</taxon>
        <taxon>Adinetidae</taxon>
        <taxon>Adineta</taxon>
    </lineage>
</organism>
<sequence length="171" mass="19591">LRKTYHITKLPNPLEMELIPTYDDEDNVAEQSYFKKLTSQTSKKDTSRDLQQQTKEERKDDISSKVRPAQQIVTGNSFIRQDPTYYDVISDKITDTVYRTDHPYEKAMILGTNAHQPTDEPGVIALSDKIQFNKVLQKQLPPDPDSIASTLEINSSAAFDRPIPTKGLHRW</sequence>
<feature type="compositionally biased region" description="Basic and acidic residues" evidence="1">
    <location>
        <begin position="42"/>
        <end position="64"/>
    </location>
</feature>
<evidence type="ECO:0000313" key="2">
    <source>
        <dbReference type="EMBL" id="CAF4348375.1"/>
    </source>
</evidence>
<proteinExistence type="predicted"/>
<comment type="caution">
    <text evidence="2">The sequence shown here is derived from an EMBL/GenBank/DDBJ whole genome shotgun (WGS) entry which is preliminary data.</text>
</comment>
<gene>
    <name evidence="2" type="ORF">KXQ929_LOCUS48120</name>
</gene>
<dbReference type="EMBL" id="CAJOBB010018381">
    <property type="protein sequence ID" value="CAF4348375.1"/>
    <property type="molecule type" value="Genomic_DNA"/>
</dbReference>
<reference evidence="2" key="1">
    <citation type="submission" date="2021-02" db="EMBL/GenBank/DDBJ databases">
        <authorList>
            <person name="Nowell W R."/>
        </authorList>
    </citation>
    <scope>NUCLEOTIDE SEQUENCE</scope>
</reference>
<accession>A0A820L692</accession>